<dbReference type="EMBL" id="QNTQ01000015">
    <property type="protein sequence ID" value="RBI83608.1"/>
    <property type="molecule type" value="Genomic_DNA"/>
</dbReference>
<evidence type="ECO:0000256" key="1">
    <source>
        <dbReference type="SAM" id="Phobius"/>
    </source>
</evidence>
<accession>A0A365U5M3</accession>
<dbReference type="OrthoDB" id="159440at2"/>
<feature type="transmembrane region" description="Helical" evidence="1">
    <location>
        <begin position="12"/>
        <end position="40"/>
    </location>
</feature>
<dbReference type="RefSeq" id="WP_113290251.1">
    <property type="nucleotide sequence ID" value="NZ_QNTQ01000015.1"/>
</dbReference>
<sequence length="115" mass="13073">MRTKIRHLWRRHPLACAGFVIALAVIAFFAARFVAFSLYWADPAHRQQPLEPWMTPRYIAHAWEIPPDVVMDALGAPERPDARPTLKEIARQRGVPVEVVLEEARALIEAQGVAR</sequence>
<dbReference type="Proteomes" id="UP000253370">
    <property type="component" value="Unassembled WGS sequence"/>
</dbReference>
<reference evidence="2 3" key="1">
    <citation type="submission" date="2018-07" db="EMBL/GenBank/DDBJ databases">
        <title>Rhodosalinus sp. strain E84T genomic sequence and assembly.</title>
        <authorList>
            <person name="Liu Z.-W."/>
            <person name="Lu D.-C."/>
        </authorList>
    </citation>
    <scope>NUCLEOTIDE SEQUENCE [LARGE SCALE GENOMIC DNA]</scope>
    <source>
        <strain evidence="2 3">E84</strain>
    </source>
</reference>
<comment type="caution">
    <text evidence="2">The sequence shown here is derived from an EMBL/GenBank/DDBJ whole genome shotgun (WGS) entry which is preliminary data.</text>
</comment>
<proteinExistence type="predicted"/>
<organism evidence="2 3">
    <name type="scientific">Rhodosalinus halophilus</name>
    <dbReference type="NCBI Taxonomy" id="2259333"/>
    <lineage>
        <taxon>Bacteria</taxon>
        <taxon>Pseudomonadati</taxon>
        <taxon>Pseudomonadota</taxon>
        <taxon>Alphaproteobacteria</taxon>
        <taxon>Rhodobacterales</taxon>
        <taxon>Paracoccaceae</taxon>
        <taxon>Rhodosalinus</taxon>
    </lineage>
</organism>
<keyword evidence="3" id="KW-1185">Reference proteome</keyword>
<name>A0A365U5M3_9RHOB</name>
<keyword evidence="1" id="KW-0812">Transmembrane</keyword>
<evidence type="ECO:0000313" key="3">
    <source>
        <dbReference type="Proteomes" id="UP000253370"/>
    </source>
</evidence>
<protein>
    <submittedName>
        <fullName evidence="2">Uncharacterized protein</fullName>
    </submittedName>
</protein>
<keyword evidence="1" id="KW-1133">Transmembrane helix</keyword>
<evidence type="ECO:0000313" key="2">
    <source>
        <dbReference type="EMBL" id="RBI83608.1"/>
    </source>
</evidence>
<gene>
    <name evidence="2" type="ORF">DRV85_14760</name>
</gene>
<keyword evidence="1" id="KW-0472">Membrane</keyword>
<dbReference type="AlphaFoldDB" id="A0A365U5M3"/>